<proteinExistence type="predicted"/>
<dbReference type="EMBL" id="LN853693">
    <property type="protein sequence ID" value="CRY96497.1"/>
    <property type="molecule type" value="Genomic_DNA"/>
</dbReference>
<evidence type="ECO:0000313" key="1">
    <source>
        <dbReference type="EMBL" id="CRY96497.1"/>
    </source>
</evidence>
<name>A0A0H5QL42_9ZZZZ</name>
<reference evidence="1" key="1">
    <citation type="submission" date="2015-06" db="EMBL/GenBank/DDBJ databases">
        <authorList>
            <person name="Joergensen T."/>
        </authorList>
    </citation>
    <scope>NUCLEOTIDE SEQUENCE</scope>
    <source>
        <strain evidence="1">RGFK1112</strain>
    </source>
</reference>
<sequence>MAKTYQPTLRLLAHQISVFIARWRIGLQAGLTPEQAVALATFEVGLTGLLTALGAAPIED</sequence>
<dbReference type="AlphaFoldDB" id="A0A0H5QL42"/>
<organism evidence="1">
    <name type="scientific">uncultured prokaryote</name>
    <dbReference type="NCBI Taxonomy" id="198431"/>
    <lineage>
        <taxon>unclassified sequences</taxon>
        <taxon>environmental samples</taxon>
    </lineage>
</organism>
<protein>
    <submittedName>
        <fullName evidence="1">Uncharacterized protein</fullName>
    </submittedName>
</protein>
<accession>A0A0H5QL42</accession>
<reference evidence="1" key="2">
    <citation type="submission" date="2015-07" db="EMBL/GenBank/DDBJ databases">
        <title>Plasmids, circular viruses and viroids from rat gut.</title>
        <authorList>
            <person name="Jorgensen T.J."/>
            <person name="Hansen M.A."/>
            <person name="Xu Z."/>
            <person name="Tabak M.A."/>
            <person name="Sorensen S.J."/>
            <person name="Hansen L.H."/>
        </authorList>
    </citation>
    <scope>NUCLEOTIDE SEQUENCE</scope>
    <source>
        <strain evidence="1">RGFK1112</strain>
    </source>
</reference>